<reference evidence="2 3" key="1">
    <citation type="submission" date="2018-06" db="EMBL/GenBank/DDBJ databases">
        <authorList>
            <consortium name="Pathogen Informatics"/>
            <person name="Doyle S."/>
        </authorList>
    </citation>
    <scope>NUCLEOTIDE SEQUENCE [LARGE SCALE GENOMIC DNA]</scope>
    <source>
        <strain evidence="2 3">NCTC12224</strain>
    </source>
</reference>
<dbReference type="AlphaFoldDB" id="A0A380KD99"/>
<dbReference type="OrthoDB" id="2221024at2"/>
<proteinExistence type="predicted"/>
<dbReference type="GeneID" id="78357466"/>
<feature type="compositionally biased region" description="Basic residues" evidence="1">
    <location>
        <begin position="78"/>
        <end position="87"/>
    </location>
</feature>
<feature type="compositionally biased region" description="Basic and acidic residues" evidence="1">
    <location>
        <begin position="88"/>
        <end position="99"/>
    </location>
</feature>
<evidence type="ECO:0000256" key="1">
    <source>
        <dbReference type="SAM" id="MobiDB-lite"/>
    </source>
</evidence>
<protein>
    <submittedName>
        <fullName evidence="2">Uncharacterized protein</fullName>
    </submittedName>
</protein>
<dbReference type="Proteomes" id="UP000254924">
    <property type="component" value="Unassembled WGS sequence"/>
</dbReference>
<dbReference type="RefSeq" id="WP_115270627.1">
    <property type="nucleotide sequence ID" value="NZ_JBNPNB010000007.1"/>
</dbReference>
<accession>A0A380KD99</accession>
<keyword evidence="3" id="KW-1185">Reference proteome</keyword>
<organism evidence="2 3">
    <name type="scientific">Streptococcus hyointestinalis</name>
    <dbReference type="NCBI Taxonomy" id="1337"/>
    <lineage>
        <taxon>Bacteria</taxon>
        <taxon>Bacillati</taxon>
        <taxon>Bacillota</taxon>
        <taxon>Bacilli</taxon>
        <taxon>Lactobacillales</taxon>
        <taxon>Streptococcaceae</taxon>
        <taxon>Streptococcus</taxon>
    </lineage>
</organism>
<gene>
    <name evidence="2" type="ORF">NCTC12224_02219</name>
</gene>
<evidence type="ECO:0000313" key="2">
    <source>
        <dbReference type="EMBL" id="SUN63065.1"/>
    </source>
</evidence>
<feature type="region of interest" description="Disordered" evidence="1">
    <location>
        <begin position="78"/>
        <end position="99"/>
    </location>
</feature>
<sequence length="99" mass="11270">MVEIVMDLDTGDIYEVPVVDEQDDVNTAMEDTSERKQSNPCNALAQVWLRNGYYRSSTLLWKVAKDGIVQTLSLKNKHGTYSHHKHARDGTLDGYEVEK</sequence>
<name>A0A380KD99_9STRE</name>
<evidence type="ECO:0000313" key="3">
    <source>
        <dbReference type="Proteomes" id="UP000254924"/>
    </source>
</evidence>
<dbReference type="EMBL" id="UHFN01000007">
    <property type="protein sequence ID" value="SUN63065.1"/>
    <property type="molecule type" value="Genomic_DNA"/>
</dbReference>